<evidence type="ECO:0000256" key="3">
    <source>
        <dbReference type="ARBA" id="ARBA00012929"/>
    </source>
</evidence>
<evidence type="ECO:0000256" key="4">
    <source>
        <dbReference type="ARBA" id="ARBA00017099"/>
    </source>
</evidence>
<dbReference type="EC" id="1.1.1.133" evidence="3 6"/>
<dbReference type="NCBIfam" id="TIGR01214">
    <property type="entry name" value="rmlD"/>
    <property type="match status" value="1"/>
</dbReference>
<dbReference type="InterPro" id="IPR036291">
    <property type="entry name" value="NAD(P)-bd_dom_sf"/>
</dbReference>
<evidence type="ECO:0000256" key="5">
    <source>
        <dbReference type="ARBA" id="ARBA00048200"/>
    </source>
</evidence>
<comment type="cofactor">
    <cofactor evidence="6">
        <name>Mg(2+)</name>
        <dbReference type="ChEBI" id="CHEBI:18420"/>
    </cofactor>
    <text evidence="6">Binds 1 Mg(2+) ion per monomer.</text>
</comment>
<evidence type="ECO:0000313" key="10">
    <source>
        <dbReference type="Proteomes" id="UP001319883"/>
    </source>
</evidence>
<evidence type="ECO:0000256" key="1">
    <source>
        <dbReference type="ARBA" id="ARBA00004781"/>
    </source>
</evidence>
<feature type="compositionally biased region" description="Low complexity" evidence="7">
    <location>
        <begin position="1"/>
        <end position="13"/>
    </location>
</feature>
<dbReference type="EMBL" id="JAGXFD010000001">
    <property type="protein sequence ID" value="MBZ9566666.1"/>
    <property type="molecule type" value="Genomic_DNA"/>
</dbReference>
<evidence type="ECO:0000313" key="9">
    <source>
        <dbReference type="EMBL" id="MBZ9566666.1"/>
    </source>
</evidence>
<comment type="catalytic activity">
    <reaction evidence="5 6">
        <text>dTDP-beta-L-rhamnose + NADP(+) = dTDP-4-dehydro-beta-L-rhamnose + NADPH + H(+)</text>
        <dbReference type="Rhea" id="RHEA:21796"/>
        <dbReference type="ChEBI" id="CHEBI:15378"/>
        <dbReference type="ChEBI" id="CHEBI:57510"/>
        <dbReference type="ChEBI" id="CHEBI:57783"/>
        <dbReference type="ChEBI" id="CHEBI:58349"/>
        <dbReference type="ChEBI" id="CHEBI:62830"/>
        <dbReference type="EC" id="1.1.1.133"/>
    </reaction>
</comment>
<sequence>MTYNASSLSSEAPAPHPSPAKRLPLTILVTGSTGQVGFELQRQLCLLGTVLAPTRRELDLADADAVAQWLETHQPDVIVNAAAYTAVDKAEDDPELARRLNAELPAQLAEYSAERGQWLVHYSSDYVYPGSGDAPWQEQDATGPLSVYGRTKLAGDEAVQASGCRHLIFRTSWVYSARGHNFLKTMLRLGHEREALNVVDDQIGAPTPARLIAQVTALALHASLVTPHASPLTSEALTPHPALAGTYHLAPRGETSWCGFAREIFRQAAAAGVPLATTPERVAAIPTADYPTPATRPLNSRLAVDKLEETLGVRFPDWRTGLALTLQEVMDRG</sequence>
<dbReference type="InterPro" id="IPR005913">
    <property type="entry name" value="dTDP_dehydrorham_reduct"/>
</dbReference>
<comment type="function">
    <text evidence="6">Catalyzes the reduction of dTDP-6-deoxy-L-lyxo-4-hexulose to yield dTDP-L-rhamnose.</text>
</comment>
<evidence type="ECO:0000256" key="6">
    <source>
        <dbReference type="RuleBase" id="RU364082"/>
    </source>
</evidence>
<comment type="pathway">
    <text evidence="1 6">Carbohydrate biosynthesis; dTDP-L-rhamnose biosynthesis.</text>
</comment>
<evidence type="ECO:0000256" key="2">
    <source>
        <dbReference type="ARBA" id="ARBA00010944"/>
    </source>
</evidence>
<gene>
    <name evidence="9" type="primary">rfbD</name>
    <name evidence="9" type="ORF">KGQ91_03075</name>
</gene>
<evidence type="ECO:0000256" key="7">
    <source>
        <dbReference type="SAM" id="MobiDB-lite"/>
    </source>
</evidence>
<keyword evidence="10" id="KW-1185">Reference proteome</keyword>
<dbReference type="GO" id="GO:0008831">
    <property type="term" value="F:dTDP-4-dehydrorhamnose reductase activity"/>
    <property type="evidence" value="ECO:0007669"/>
    <property type="project" value="UniProtKB-EC"/>
</dbReference>
<feature type="domain" description="RmlD-like substrate binding" evidence="8">
    <location>
        <begin position="26"/>
        <end position="329"/>
    </location>
</feature>
<dbReference type="Gene3D" id="3.40.50.720">
    <property type="entry name" value="NAD(P)-binding Rossmann-like Domain"/>
    <property type="match status" value="1"/>
</dbReference>
<protein>
    <recommendedName>
        <fullName evidence="4 6">dTDP-4-dehydrorhamnose reductase</fullName>
        <ecNumber evidence="3 6">1.1.1.133</ecNumber>
    </recommendedName>
</protein>
<proteinExistence type="inferred from homology"/>
<organism evidence="9 10">
    <name type="scientific">Modicisalibacter tunisiensis</name>
    <dbReference type="NCBI Taxonomy" id="390637"/>
    <lineage>
        <taxon>Bacteria</taxon>
        <taxon>Pseudomonadati</taxon>
        <taxon>Pseudomonadota</taxon>
        <taxon>Gammaproteobacteria</taxon>
        <taxon>Oceanospirillales</taxon>
        <taxon>Halomonadaceae</taxon>
        <taxon>Modicisalibacter</taxon>
    </lineage>
</organism>
<dbReference type="InterPro" id="IPR029903">
    <property type="entry name" value="RmlD-like-bd"/>
</dbReference>
<comment type="similarity">
    <text evidence="2 6">Belongs to the dTDP-4-dehydrorhamnose reductase family.</text>
</comment>
<dbReference type="Gene3D" id="3.90.25.10">
    <property type="entry name" value="UDP-galactose 4-epimerase, domain 1"/>
    <property type="match status" value="1"/>
</dbReference>
<feature type="region of interest" description="Disordered" evidence="7">
    <location>
        <begin position="1"/>
        <end position="21"/>
    </location>
</feature>
<dbReference type="PANTHER" id="PTHR10491:SF4">
    <property type="entry name" value="METHIONINE ADENOSYLTRANSFERASE 2 SUBUNIT BETA"/>
    <property type="match status" value="1"/>
</dbReference>
<accession>A0ABS7WY73</accession>
<keyword evidence="6" id="KW-0521">NADP</keyword>
<name>A0ABS7WY73_9GAMM</name>
<dbReference type="SUPFAM" id="SSF51735">
    <property type="entry name" value="NAD(P)-binding Rossmann-fold domains"/>
    <property type="match status" value="1"/>
</dbReference>
<dbReference type="PANTHER" id="PTHR10491">
    <property type="entry name" value="DTDP-4-DEHYDRORHAMNOSE REDUCTASE"/>
    <property type="match status" value="1"/>
</dbReference>
<keyword evidence="6 9" id="KW-0560">Oxidoreductase</keyword>
<evidence type="ECO:0000259" key="8">
    <source>
        <dbReference type="Pfam" id="PF04321"/>
    </source>
</evidence>
<reference evidence="9 10" key="1">
    <citation type="submission" date="2021-05" db="EMBL/GenBank/DDBJ databases">
        <title>Petroleum and Energy Research Collection (APPE): ex situ preservation of microbial diversity associated with the oil industry and exploitation of its biotechnological potential.</title>
        <authorList>
            <person name="Paixao C.T.M."/>
            <person name="Gomes M.B."/>
            <person name="Oliveira V.M."/>
        </authorList>
    </citation>
    <scope>NUCLEOTIDE SEQUENCE [LARGE SCALE GENOMIC DNA]</scope>
    <source>
        <strain evidence="9 10">LIT2</strain>
    </source>
</reference>
<dbReference type="CDD" id="cd05254">
    <property type="entry name" value="dTDP_HR_like_SDR_e"/>
    <property type="match status" value="1"/>
</dbReference>
<dbReference type="Pfam" id="PF04321">
    <property type="entry name" value="RmlD_sub_bind"/>
    <property type="match status" value="1"/>
</dbReference>
<comment type="caution">
    <text evidence="9">The sequence shown here is derived from an EMBL/GenBank/DDBJ whole genome shotgun (WGS) entry which is preliminary data.</text>
</comment>
<dbReference type="Proteomes" id="UP001319883">
    <property type="component" value="Unassembled WGS sequence"/>
</dbReference>
<dbReference type="NCBIfam" id="NF007440">
    <property type="entry name" value="PRK09987.1"/>
    <property type="match status" value="1"/>
</dbReference>